<dbReference type="EMBL" id="BAAAQG010000013">
    <property type="protein sequence ID" value="GAA1715438.1"/>
    <property type="molecule type" value="Genomic_DNA"/>
</dbReference>
<evidence type="ECO:0000313" key="1">
    <source>
        <dbReference type="EMBL" id="GAA1715438.1"/>
    </source>
</evidence>
<dbReference type="Proteomes" id="UP001500383">
    <property type="component" value="Unassembled WGS sequence"/>
</dbReference>
<reference evidence="2" key="1">
    <citation type="journal article" date="2019" name="Int. J. Syst. Evol. Microbiol.">
        <title>The Global Catalogue of Microorganisms (GCM) 10K type strain sequencing project: providing services to taxonomists for standard genome sequencing and annotation.</title>
        <authorList>
            <consortium name="The Broad Institute Genomics Platform"/>
            <consortium name="The Broad Institute Genome Sequencing Center for Infectious Disease"/>
            <person name="Wu L."/>
            <person name="Ma J."/>
        </authorList>
    </citation>
    <scope>NUCLEOTIDE SEQUENCE [LARGE SCALE GENOMIC DNA]</scope>
    <source>
        <strain evidence="2">JCM 16002</strain>
    </source>
</reference>
<comment type="caution">
    <text evidence="1">The sequence shown here is derived from an EMBL/GenBank/DDBJ whole genome shotgun (WGS) entry which is preliminary data.</text>
</comment>
<keyword evidence="2" id="KW-1185">Reference proteome</keyword>
<proteinExistence type="predicted"/>
<name>A0ABP4V0A8_9ACTN</name>
<sequence length="62" mass="6211">MPQTYIPATGPADTSRTCPLAVSYNFRGAPSPGTAGTAGGGHECMRASLDTGRVQKSGQGNG</sequence>
<organism evidence="1 2">
    <name type="scientific">Dietzia cercidiphylli</name>
    <dbReference type="NCBI Taxonomy" id="498199"/>
    <lineage>
        <taxon>Bacteria</taxon>
        <taxon>Bacillati</taxon>
        <taxon>Actinomycetota</taxon>
        <taxon>Actinomycetes</taxon>
        <taxon>Mycobacteriales</taxon>
        <taxon>Dietziaceae</taxon>
        <taxon>Dietzia</taxon>
    </lineage>
</organism>
<gene>
    <name evidence="1" type="ORF">GCM10009831_26440</name>
</gene>
<accession>A0ABP4V0A8</accession>
<protein>
    <submittedName>
        <fullName evidence="1">Uncharacterized protein</fullName>
    </submittedName>
</protein>
<evidence type="ECO:0000313" key="2">
    <source>
        <dbReference type="Proteomes" id="UP001500383"/>
    </source>
</evidence>